<comment type="similarity">
    <text evidence="2">Belongs to the UPF0053 family.</text>
</comment>
<dbReference type="InterPro" id="IPR044751">
    <property type="entry name" value="Ion_transp-like_CBS"/>
</dbReference>
<evidence type="ECO:0000256" key="7">
    <source>
        <dbReference type="SAM" id="Phobius"/>
    </source>
</evidence>
<evidence type="ECO:0000256" key="3">
    <source>
        <dbReference type="ARBA" id="ARBA00022475"/>
    </source>
</evidence>
<dbReference type="InterPro" id="IPR000644">
    <property type="entry name" value="CBS_dom"/>
</dbReference>
<evidence type="ECO:0000313" key="10">
    <source>
        <dbReference type="Proteomes" id="UP001589758"/>
    </source>
</evidence>
<dbReference type="Proteomes" id="UP001589758">
    <property type="component" value="Unassembled WGS sequence"/>
</dbReference>
<dbReference type="Gene3D" id="3.30.465.10">
    <property type="match status" value="1"/>
</dbReference>
<dbReference type="SUPFAM" id="SSF54631">
    <property type="entry name" value="CBS-domain pair"/>
    <property type="match status" value="1"/>
</dbReference>
<reference evidence="9 10" key="1">
    <citation type="submission" date="2024-09" db="EMBL/GenBank/DDBJ databases">
        <authorList>
            <person name="Sun Q."/>
            <person name="Mori K."/>
        </authorList>
    </citation>
    <scope>NUCLEOTIDE SEQUENCE [LARGE SCALE GENOMIC DNA]</scope>
    <source>
        <strain evidence="9 10">CCM 8545</strain>
    </source>
</reference>
<keyword evidence="3" id="KW-1003">Cell membrane</keyword>
<comment type="caution">
    <text evidence="9">The sequence shown here is derived from an EMBL/GenBank/DDBJ whole genome shotgun (WGS) entry which is preliminary data.</text>
</comment>
<feature type="transmembrane region" description="Helical" evidence="7">
    <location>
        <begin position="213"/>
        <end position="233"/>
    </location>
</feature>
<keyword evidence="10" id="KW-1185">Reference proteome</keyword>
<dbReference type="EMBL" id="JBHLXE010000088">
    <property type="protein sequence ID" value="MFC0180023.1"/>
    <property type="molecule type" value="Genomic_DNA"/>
</dbReference>
<feature type="transmembrane region" description="Helical" evidence="7">
    <location>
        <begin position="184"/>
        <end position="207"/>
    </location>
</feature>
<dbReference type="SUPFAM" id="SSF56176">
    <property type="entry name" value="FAD-binding/transporter-associated domain-like"/>
    <property type="match status" value="1"/>
</dbReference>
<dbReference type="InterPro" id="IPR016169">
    <property type="entry name" value="FAD-bd_PCMH_sub2"/>
</dbReference>
<dbReference type="PANTHER" id="PTHR22777:SF30">
    <property type="entry name" value="UPF0053 PROTEIN YEGH"/>
    <property type="match status" value="1"/>
</dbReference>
<keyword evidence="5 6" id="KW-0129">CBS domain</keyword>
<dbReference type="Pfam" id="PF03741">
    <property type="entry name" value="TerC"/>
    <property type="match status" value="1"/>
</dbReference>
<evidence type="ECO:0000313" key="9">
    <source>
        <dbReference type="EMBL" id="MFC0180023.1"/>
    </source>
</evidence>
<dbReference type="SMART" id="SM01091">
    <property type="entry name" value="CorC_HlyC"/>
    <property type="match status" value="1"/>
</dbReference>
<keyword evidence="7" id="KW-0812">Transmembrane</keyword>
<evidence type="ECO:0000256" key="2">
    <source>
        <dbReference type="ARBA" id="ARBA00006337"/>
    </source>
</evidence>
<keyword evidence="7" id="KW-0472">Membrane</keyword>
<feature type="transmembrane region" description="Helical" evidence="7">
    <location>
        <begin position="154"/>
        <end position="172"/>
    </location>
</feature>
<dbReference type="InterPro" id="IPR046342">
    <property type="entry name" value="CBS_dom_sf"/>
</dbReference>
<feature type="transmembrane region" description="Helical" evidence="7">
    <location>
        <begin position="88"/>
        <end position="105"/>
    </location>
</feature>
<dbReference type="InterPro" id="IPR036318">
    <property type="entry name" value="FAD-bd_PCMH-like_sf"/>
</dbReference>
<dbReference type="PROSITE" id="PS51371">
    <property type="entry name" value="CBS"/>
    <property type="match status" value="1"/>
</dbReference>
<evidence type="ECO:0000256" key="1">
    <source>
        <dbReference type="ARBA" id="ARBA00004651"/>
    </source>
</evidence>
<protein>
    <submittedName>
        <fullName evidence="9">Transporter associated domain-containing protein</fullName>
    </submittedName>
</protein>
<feature type="transmembrane region" description="Helical" evidence="7">
    <location>
        <begin position="125"/>
        <end position="148"/>
    </location>
</feature>
<dbReference type="Pfam" id="PF03471">
    <property type="entry name" value="CorC_HlyC"/>
    <property type="match status" value="1"/>
</dbReference>
<evidence type="ECO:0000259" key="8">
    <source>
        <dbReference type="PROSITE" id="PS51371"/>
    </source>
</evidence>
<gene>
    <name evidence="9" type="ORF">ACFFIT_08010</name>
</gene>
<name>A0ABV6CAK8_9GAMM</name>
<dbReference type="CDD" id="cd04590">
    <property type="entry name" value="CBS_pair_CorC_HlyC_assoc"/>
    <property type="match status" value="1"/>
</dbReference>
<keyword evidence="7" id="KW-1133">Transmembrane helix</keyword>
<keyword evidence="4" id="KW-0677">Repeat</keyword>
<sequence>MEWIADPTAWAGLVSLILLEIVLGIDNLIFIAILSEKVPKHQRDKARIMGLSLALIMRVGLLFGISWLASLTTPLFTLFGHTFNARDLILITGGLFLLFKATMELNSKLEGEDHHSGETRKTTKFWVVVTQIVILDAVFSLDSVITAIGMVEEISIMIIAVSVAIGLMLLASKPLTRFVNKHPTLVILCLSFLLMIGFSLVAEGFGVKIPKGYLYAAIAFSLIIELFNQIASFNRKKSFFKNKALREKTAQAVLNLLHGKDVDENDINSEKDTSSTSNKEISTQASIDAFNQQERLMVGQILKLHERTVSSIMTIRQHINYAHLTDTESELYELLRKQPHTRLIVKKSPQIDEPSGIVHVIDVLLQKLNDHPLRLDDILQKPLVFPENLTLLSALDQFRQAKTHFAFVANEFGTVEGIVTLTDIMETIAGEFPTAAEDIDERRQITQDNDGSILVSALLPIEDLLQKIYINLPKKREYTTIGGLIMEDIGSIPKEGDAIIIDKYSFTITKMQGYKIDQVRILPLDDNEE</sequence>
<dbReference type="Gene3D" id="3.10.580.10">
    <property type="entry name" value="CBS-domain"/>
    <property type="match status" value="1"/>
</dbReference>
<feature type="transmembrane region" description="Helical" evidence="7">
    <location>
        <begin position="46"/>
        <end position="68"/>
    </location>
</feature>
<evidence type="ECO:0000256" key="5">
    <source>
        <dbReference type="ARBA" id="ARBA00023122"/>
    </source>
</evidence>
<feature type="domain" description="CBS" evidence="8">
    <location>
        <begin position="378"/>
        <end position="434"/>
    </location>
</feature>
<dbReference type="InterPro" id="IPR005170">
    <property type="entry name" value="Transptr-assoc_dom"/>
</dbReference>
<evidence type="ECO:0000256" key="6">
    <source>
        <dbReference type="PROSITE-ProRule" id="PRU00703"/>
    </source>
</evidence>
<dbReference type="RefSeq" id="WP_385877135.1">
    <property type="nucleotide sequence ID" value="NZ_JBHLXE010000088.1"/>
</dbReference>
<comment type="subcellular location">
    <subcellularLocation>
        <location evidence="1">Cell membrane</location>
        <topology evidence="1">Multi-pass membrane protein</topology>
    </subcellularLocation>
</comment>
<proteinExistence type="inferred from homology"/>
<evidence type="ECO:0000256" key="4">
    <source>
        <dbReference type="ARBA" id="ARBA00022737"/>
    </source>
</evidence>
<accession>A0ABV6CAK8</accession>
<dbReference type="InterPro" id="IPR005496">
    <property type="entry name" value="Integral_membrane_TerC"/>
</dbReference>
<dbReference type="Pfam" id="PF00571">
    <property type="entry name" value="CBS"/>
    <property type="match status" value="1"/>
</dbReference>
<organism evidence="9 10">
    <name type="scientific">Thorsellia kenyensis</name>
    <dbReference type="NCBI Taxonomy" id="1549888"/>
    <lineage>
        <taxon>Bacteria</taxon>
        <taxon>Pseudomonadati</taxon>
        <taxon>Pseudomonadota</taxon>
        <taxon>Gammaproteobacteria</taxon>
        <taxon>Enterobacterales</taxon>
        <taxon>Thorselliaceae</taxon>
        <taxon>Thorsellia</taxon>
    </lineage>
</organism>
<feature type="transmembrane region" description="Helical" evidence="7">
    <location>
        <begin position="12"/>
        <end position="34"/>
    </location>
</feature>
<dbReference type="PANTHER" id="PTHR22777">
    <property type="entry name" value="HEMOLYSIN-RELATED"/>
    <property type="match status" value="1"/>
</dbReference>